<protein>
    <submittedName>
        <fullName evidence="2">Uncharacterized protein</fullName>
    </submittedName>
</protein>
<dbReference type="AlphaFoldDB" id="A0AAD5QEJ5"/>
<evidence type="ECO:0000313" key="2">
    <source>
        <dbReference type="EMBL" id="KAJ1349123.1"/>
    </source>
</evidence>
<dbReference type="EMBL" id="JAHQIW010000607">
    <property type="protein sequence ID" value="KAJ1349123.1"/>
    <property type="molecule type" value="Genomic_DNA"/>
</dbReference>
<reference evidence="2" key="1">
    <citation type="submission" date="2021-06" db="EMBL/GenBank/DDBJ databases">
        <title>Parelaphostrongylus tenuis whole genome reference sequence.</title>
        <authorList>
            <person name="Garwood T.J."/>
            <person name="Larsen P.A."/>
            <person name="Fountain-Jones N.M."/>
            <person name="Garbe J.R."/>
            <person name="Macchietto M.G."/>
            <person name="Kania S.A."/>
            <person name="Gerhold R.W."/>
            <person name="Richards J.E."/>
            <person name="Wolf T.M."/>
        </authorList>
    </citation>
    <scope>NUCLEOTIDE SEQUENCE</scope>
    <source>
        <strain evidence="2">MNPRO001-30</strain>
        <tissue evidence="2">Meninges</tissue>
    </source>
</reference>
<dbReference type="Proteomes" id="UP001196413">
    <property type="component" value="Unassembled WGS sequence"/>
</dbReference>
<feature type="compositionally biased region" description="Basic residues" evidence="1">
    <location>
        <begin position="109"/>
        <end position="120"/>
    </location>
</feature>
<gene>
    <name evidence="2" type="ORF">KIN20_004574</name>
</gene>
<feature type="region of interest" description="Disordered" evidence="1">
    <location>
        <begin position="109"/>
        <end position="128"/>
    </location>
</feature>
<comment type="caution">
    <text evidence="2">The sequence shown here is derived from an EMBL/GenBank/DDBJ whole genome shotgun (WGS) entry which is preliminary data.</text>
</comment>
<accession>A0AAD5QEJ5</accession>
<evidence type="ECO:0000313" key="3">
    <source>
        <dbReference type="Proteomes" id="UP001196413"/>
    </source>
</evidence>
<sequence length="128" mass="14271">MDVREENEILKLAWEANLAINAGTHTTEKKLVQHYARHLLNLDCGKTGLKRLTALRPASDPTFFPEIFPVEKWKGTESSIVIPRAFSDEEVPDRAREQEALAALSAAKISRRSGNAKKTSRSLSMLSP</sequence>
<evidence type="ECO:0000256" key="1">
    <source>
        <dbReference type="SAM" id="MobiDB-lite"/>
    </source>
</evidence>
<organism evidence="2 3">
    <name type="scientific">Parelaphostrongylus tenuis</name>
    <name type="common">Meningeal worm</name>
    <dbReference type="NCBI Taxonomy" id="148309"/>
    <lineage>
        <taxon>Eukaryota</taxon>
        <taxon>Metazoa</taxon>
        <taxon>Ecdysozoa</taxon>
        <taxon>Nematoda</taxon>
        <taxon>Chromadorea</taxon>
        <taxon>Rhabditida</taxon>
        <taxon>Rhabditina</taxon>
        <taxon>Rhabditomorpha</taxon>
        <taxon>Strongyloidea</taxon>
        <taxon>Metastrongylidae</taxon>
        <taxon>Parelaphostrongylus</taxon>
    </lineage>
</organism>
<proteinExistence type="predicted"/>
<name>A0AAD5QEJ5_PARTN</name>
<keyword evidence="3" id="KW-1185">Reference proteome</keyword>